<feature type="transmembrane region" description="Helical" evidence="2">
    <location>
        <begin position="14"/>
        <end position="32"/>
    </location>
</feature>
<organism evidence="3 4">
    <name type="scientific">Arcobacter cloacae</name>
    <dbReference type="NCBI Taxonomy" id="1054034"/>
    <lineage>
        <taxon>Bacteria</taxon>
        <taxon>Pseudomonadati</taxon>
        <taxon>Campylobacterota</taxon>
        <taxon>Epsilonproteobacteria</taxon>
        <taxon>Campylobacterales</taxon>
        <taxon>Arcobacteraceae</taxon>
        <taxon>Arcobacter</taxon>
    </lineage>
</organism>
<dbReference type="EMBL" id="PDJZ01000014">
    <property type="protein sequence ID" value="RXJ83250.1"/>
    <property type="molecule type" value="Genomic_DNA"/>
</dbReference>
<gene>
    <name evidence="3" type="ORF">CRU90_10730</name>
</gene>
<accession>A0A4Q0ZC45</accession>
<comment type="caution">
    <text evidence="3">The sequence shown here is derived from an EMBL/GenBank/DDBJ whole genome shotgun (WGS) entry which is preliminary data.</text>
</comment>
<keyword evidence="1" id="KW-0175">Coiled coil</keyword>
<dbReference type="GO" id="GO:0003676">
    <property type="term" value="F:nucleic acid binding"/>
    <property type="evidence" value="ECO:0007669"/>
    <property type="project" value="InterPro"/>
</dbReference>
<proteinExistence type="predicted"/>
<dbReference type="Gene3D" id="3.40.1350.10">
    <property type="match status" value="1"/>
</dbReference>
<evidence type="ECO:0000313" key="3">
    <source>
        <dbReference type="EMBL" id="RXJ83250.1"/>
    </source>
</evidence>
<dbReference type="InterPro" id="IPR011335">
    <property type="entry name" value="Restrct_endonuc-II-like"/>
</dbReference>
<feature type="coiled-coil region" evidence="1">
    <location>
        <begin position="28"/>
        <end position="55"/>
    </location>
</feature>
<dbReference type="InterPro" id="IPR011856">
    <property type="entry name" value="tRNA_endonuc-like_dom_sf"/>
</dbReference>
<dbReference type="Proteomes" id="UP000290870">
    <property type="component" value="Unassembled WGS sequence"/>
</dbReference>
<dbReference type="AlphaFoldDB" id="A0A4Q0ZC45"/>
<dbReference type="SUPFAM" id="SSF52980">
    <property type="entry name" value="Restriction endonuclease-like"/>
    <property type="match status" value="1"/>
</dbReference>
<keyword evidence="2" id="KW-0472">Membrane</keyword>
<evidence type="ECO:0000256" key="1">
    <source>
        <dbReference type="SAM" id="Coils"/>
    </source>
</evidence>
<reference evidence="3 4" key="1">
    <citation type="submission" date="2017-10" db="EMBL/GenBank/DDBJ databases">
        <title>Genomics of the genus Arcobacter.</title>
        <authorList>
            <person name="Perez-Cataluna A."/>
            <person name="Figueras M.J."/>
        </authorList>
    </citation>
    <scope>NUCLEOTIDE SEQUENCE [LARGE SCALE GENOMIC DNA]</scope>
    <source>
        <strain evidence="3 4">F26</strain>
    </source>
</reference>
<evidence type="ECO:0000313" key="4">
    <source>
        <dbReference type="Proteomes" id="UP000290870"/>
    </source>
</evidence>
<dbReference type="OrthoDB" id="5349309at2"/>
<name>A0A4Q0ZC45_9BACT</name>
<evidence type="ECO:0000256" key="2">
    <source>
        <dbReference type="SAM" id="Phobius"/>
    </source>
</evidence>
<dbReference type="RefSeq" id="WP_128987279.1">
    <property type="nucleotide sequence ID" value="NZ_PDJZ01000014.1"/>
</dbReference>
<evidence type="ECO:0008006" key="5">
    <source>
        <dbReference type="Google" id="ProtNLM"/>
    </source>
</evidence>
<keyword evidence="2" id="KW-0812">Transmembrane</keyword>
<protein>
    <recommendedName>
        <fullName evidence="5">Restriction endonuclease type IV Mrr domain-containing protein</fullName>
    </recommendedName>
</protein>
<sequence length="161" mass="18926">MTNSTEMILSSLSYIWHVIPIIIFILLLKKFLTHKDNKKRKIKSKENEKNGLTLELRTMKKYEDLGYKVVLNTTENKNIDIICSKDDKTILIKCNNNSESKSIKAEDIMTFYDSAIKYIKENKIKEKDVAFRYVIPYKDLFHKSAIKILTDDSYNCKYVLV</sequence>
<keyword evidence="2" id="KW-1133">Transmembrane helix</keyword>